<gene>
    <name evidence="6" type="ORF">ACFQ2X_12525</name>
</gene>
<dbReference type="EC" id="5.1.3.3" evidence="5"/>
<dbReference type="Proteomes" id="UP001597264">
    <property type="component" value="Unassembled WGS sequence"/>
</dbReference>
<organism evidence="6 7">
    <name type="scientific">Microbulbifer celer</name>
    <dbReference type="NCBI Taxonomy" id="435905"/>
    <lineage>
        <taxon>Bacteria</taxon>
        <taxon>Pseudomonadati</taxon>
        <taxon>Pseudomonadota</taxon>
        <taxon>Gammaproteobacteria</taxon>
        <taxon>Cellvibrionales</taxon>
        <taxon>Microbulbiferaceae</taxon>
        <taxon>Microbulbifer</taxon>
    </lineage>
</organism>
<dbReference type="NCBIfam" id="NF008277">
    <property type="entry name" value="PRK11055.1"/>
    <property type="match status" value="1"/>
</dbReference>
<dbReference type="InterPro" id="IPR047215">
    <property type="entry name" value="Galactose_mutarotase-like"/>
</dbReference>
<accession>A0ABW3UA62</accession>
<comment type="pathway">
    <text evidence="1 5">Carbohydrate metabolism; hexose metabolism.</text>
</comment>
<dbReference type="InterPro" id="IPR015443">
    <property type="entry name" value="Aldose_1-epimerase"/>
</dbReference>
<dbReference type="EMBL" id="JBHTLR010000014">
    <property type="protein sequence ID" value="MFD1217430.1"/>
    <property type="molecule type" value="Genomic_DNA"/>
</dbReference>
<sequence length="362" mass="40179">MQSELISELASGLIVSRGIETSKLIVGSGHPPLQLVTLENSRGTRVTLCDLGASLYSIHTRDRYGHSDNILLTYRNPQHWLDNHWYLGITAGRVANRMGGARFELGEETYLLPANDGENHLHGGPQGLHTKRWQVVQSESGATARSVTFRCVSEDGEGGYPGRLEIELTYRLDENDALTLDYRAVTDADTPVALTNHCYWNLAGRDGILEHELEIYADQLLQLNDQLIPTGELVSVADTPVDFRKRKKIGRDIDWWPGGYDNFWVVDAQADKAMKPIASLVHPASGRSIKILSSEAGVQFYSGNFLDGSRERDDGSPIHQHAGLCLETHGFPDAPNHDHFPSVTLKQGDEYRQTTVYQFSAG</sequence>
<dbReference type="InterPro" id="IPR008183">
    <property type="entry name" value="Aldose_1/G6P_1-epimerase"/>
</dbReference>
<evidence type="ECO:0000313" key="7">
    <source>
        <dbReference type="Proteomes" id="UP001597264"/>
    </source>
</evidence>
<dbReference type="PANTHER" id="PTHR10091">
    <property type="entry name" value="ALDOSE-1-EPIMERASE"/>
    <property type="match status" value="1"/>
</dbReference>
<dbReference type="SUPFAM" id="SSF74650">
    <property type="entry name" value="Galactose mutarotase-like"/>
    <property type="match status" value="1"/>
</dbReference>
<keyword evidence="7" id="KW-1185">Reference proteome</keyword>
<evidence type="ECO:0000256" key="4">
    <source>
        <dbReference type="ARBA" id="ARBA00023277"/>
    </source>
</evidence>
<evidence type="ECO:0000256" key="5">
    <source>
        <dbReference type="PIRNR" id="PIRNR005096"/>
    </source>
</evidence>
<dbReference type="CDD" id="cd09019">
    <property type="entry name" value="galactose_mutarotase_like"/>
    <property type="match status" value="1"/>
</dbReference>
<evidence type="ECO:0000256" key="3">
    <source>
        <dbReference type="ARBA" id="ARBA00023235"/>
    </source>
</evidence>
<dbReference type="RefSeq" id="WP_230437463.1">
    <property type="nucleotide sequence ID" value="NZ_CP087715.1"/>
</dbReference>
<dbReference type="InterPro" id="IPR011013">
    <property type="entry name" value="Gal_mutarotase_sf_dom"/>
</dbReference>
<keyword evidence="4 5" id="KW-0119">Carbohydrate metabolism</keyword>
<comment type="catalytic activity">
    <reaction evidence="5">
        <text>alpha-D-glucose = beta-D-glucose</text>
        <dbReference type="Rhea" id="RHEA:10264"/>
        <dbReference type="ChEBI" id="CHEBI:15903"/>
        <dbReference type="ChEBI" id="CHEBI:17925"/>
        <dbReference type="EC" id="5.1.3.3"/>
    </reaction>
</comment>
<dbReference type="Pfam" id="PF01263">
    <property type="entry name" value="Aldose_epim"/>
    <property type="match status" value="1"/>
</dbReference>
<keyword evidence="3 5" id="KW-0413">Isomerase</keyword>
<evidence type="ECO:0000256" key="2">
    <source>
        <dbReference type="ARBA" id="ARBA00006206"/>
    </source>
</evidence>
<dbReference type="PIRSF" id="PIRSF005096">
    <property type="entry name" value="GALM"/>
    <property type="match status" value="1"/>
</dbReference>
<dbReference type="InterPro" id="IPR014718">
    <property type="entry name" value="GH-type_carb-bd"/>
</dbReference>
<comment type="caution">
    <text evidence="6">The sequence shown here is derived from an EMBL/GenBank/DDBJ whole genome shotgun (WGS) entry which is preliminary data.</text>
</comment>
<reference evidence="7" key="1">
    <citation type="journal article" date="2019" name="Int. J. Syst. Evol. Microbiol.">
        <title>The Global Catalogue of Microorganisms (GCM) 10K type strain sequencing project: providing services to taxonomists for standard genome sequencing and annotation.</title>
        <authorList>
            <consortium name="The Broad Institute Genomics Platform"/>
            <consortium name="The Broad Institute Genome Sequencing Center for Infectious Disease"/>
            <person name="Wu L."/>
            <person name="Ma J."/>
        </authorList>
    </citation>
    <scope>NUCLEOTIDE SEQUENCE [LARGE SCALE GENOMIC DNA]</scope>
    <source>
        <strain evidence="7">CCUG 54356</strain>
    </source>
</reference>
<dbReference type="PANTHER" id="PTHR10091:SF0">
    <property type="entry name" value="GALACTOSE MUTAROTASE"/>
    <property type="match status" value="1"/>
</dbReference>
<evidence type="ECO:0000313" key="6">
    <source>
        <dbReference type="EMBL" id="MFD1217430.1"/>
    </source>
</evidence>
<comment type="similarity">
    <text evidence="2 5">Belongs to the aldose epimerase family.</text>
</comment>
<proteinExistence type="inferred from homology"/>
<dbReference type="GO" id="GO:0016853">
    <property type="term" value="F:isomerase activity"/>
    <property type="evidence" value="ECO:0007669"/>
    <property type="project" value="UniProtKB-KW"/>
</dbReference>
<protein>
    <recommendedName>
        <fullName evidence="5">Aldose 1-epimerase</fullName>
        <ecNumber evidence="5">5.1.3.3</ecNumber>
    </recommendedName>
</protein>
<dbReference type="Gene3D" id="2.70.98.10">
    <property type="match status" value="1"/>
</dbReference>
<name>A0ABW3UA62_9GAMM</name>
<evidence type="ECO:0000256" key="1">
    <source>
        <dbReference type="ARBA" id="ARBA00005028"/>
    </source>
</evidence>